<organism evidence="2 3">
    <name type="scientific">Candidatus Enterococcus clewellii</name>
    <dbReference type="NCBI Taxonomy" id="1834193"/>
    <lineage>
        <taxon>Bacteria</taxon>
        <taxon>Bacillati</taxon>
        <taxon>Bacillota</taxon>
        <taxon>Bacilli</taxon>
        <taxon>Lactobacillales</taxon>
        <taxon>Enterococcaceae</taxon>
        <taxon>Enterococcus</taxon>
    </lineage>
</organism>
<reference evidence="2" key="2">
    <citation type="submission" date="2024-03" db="EMBL/GenBank/DDBJ databases">
        <title>The Genome Sequence of Enterococcus sp. DIV0242b.</title>
        <authorList>
            <consortium name="The Broad Institute Genomics Platform"/>
            <consortium name="The Broad Institute Microbial Omics Core"/>
            <consortium name="The Broad Institute Genomic Center for Infectious Diseases"/>
            <person name="Earl A."/>
            <person name="Manson A."/>
            <person name="Gilmore M."/>
            <person name="Schwartman J."/>
            <person name="Shea T."/>
            <person name="Abouelleil A."/>
            <person name="Cao P."/>
            <person name="Chapman S."/>
            <person name="Cusick C."/>
            <person name="Young S."/>
            <person name="Neafsey D."/>
            <person name="Nusbaum C."/>
            <person name="Birren B."/>
        </authorList>
    </citation>
    <scope>NUCLEOTIDE SEQUENCE</scope>
    <source>
        <strain evidence="2">9E7_DIV0242</strain>
    </source>
</reference>
<evidence type="ECO:0000313" key="2">
    <source>
        <dbReference type="EMBL" id="WYJ92402.1"/>
    </source>
</evidence>
<dbReference type="EMBL" id="CP147247">
    <property type="protein sequence ID" value="WYJ92402.1"/>
    <property type="molecule type" value="Genomic_DNA"/>
</dbReference>
<proteinExistence type="predicted"/>
<name>A0AAQ3VYQ7_9ENTE</name>
<dbReference type="RefSeq" id="WP_339101824.1">
    <property type="nucleotide sequence ID" value="NZ_CP147247.1"/>
</dbReference>
<accession>A0AAQ3VYQ7</accession>
<dbReference type="Proteomes" id="UP000195141">
    <property type="component" value="Chromosome"/>
</dbReference>
<evidence type="ECO:0000256" key="1">
    <source>
        <dbReference type="SAM" id="SignalP"/>
    </source>
</evidence>
<protein>
    <recommendedName>
        <fullName evidence="4">DUF5067 domain-containing protein</fullName>
    </recommendedName>
</protein>
<evidence type="ECO:0008006" key="4">
    <source>
        <dbReference type="Google" id="ProtNLM"/>
    </source>
</evidence>
<reference evidence="2" key="1">
    <citation type="submission" date="2017-05" db="EMBL/GenBank/DDBJ databases">
        <authorList>
            <consortium name="The Broad Institute Genomics Platform"/>
            <consortium name="The Broad Institute Genomic Center for Infectious Diseases"/>
            <person name="Earl A."/>
            <person name="Manson A."/>
            <person name="Schwartman J."/>
            <person name="Gilmore M."/>
            <person name="Abouelleil A."/>
            <person name="Cao P."/>
            <person name="Chapman S."/>
            <person name="Cusick C."/>
            <person name="Shea T."/>
            <person name="Young S."/>
            <person name="Neafsey D."/>
            <person name="Nusbaum C."/>
            <person name="Birren B."/>
        </authorList>
    </citation>
    <scope>NUCLEOTIDE SEQUENCE</scope>
    <source>
        <strain evidence="2">9E7_DIV0242</strain>
    </source>
</reference>
<sequence length="327" mass="37753">MNKNGLRILVLLLFILSGCSAKLADEKTTFEGAGHQYEFSLPDTWKQQESSVYKKNYGETAVFGAEDEKSDSFMYILTFPIDEVVLEGFGEKTREDLQKVHGYKNSEDIFMKEYEVNGYPAFKYTVNTFYKDDSIWVHYYYIVTENSLVQINYYSADDRNYEKRVEILNESADSLKEIGEATIETEESTSEIESNSLYTENDLLRFDVTGYRKITVADQEYLAVRFKIMNKADTAVTPALWYEKTTLKQGENKLAQAEFPDDAEAANLKELAVTNKEPVLKGQEQEGLAFYKVSSDENERIVKVLFNEDEFERDQEIQLDLSTFDDE</sequence>
<keyword evidence="3" id="KW-1185">Reference proteome</keyword>
<gene>
    <name evidence="2" type="ORF">A5888_004175</name>
</gene>
<feature type="signal peptide" evidence="1">
    <location>
        <begin position="1"/>
        <end position="24"/>
    </location>
</feature>
<feature type="chain" id="PRO_5042812629" description="DUF5067 domain-containing protein" evidence="1">
    <location>
        <begin position="25"/>
        <end position="327"/>
    </location>
</feature>
<dbReference type="PROSITE" id="PS51257">
    <property type="entry name" value="PROKAR_LIPOPROTEIN"/>
    <property type="match status" value="1"/>
</dbReference>
<evidence type="ECO:0000313" key="3">
    <source>
        <dbReference type="Proteomes" id="UP000195141"/>
    </source>
</evidence>
<keyword evidence="1" id="KW-0732">Signal</keyword>
<dbReference type="AlphaFoldDB" id="A0AAQ3VYQ7"/>